<comment type="caution">
    <text evidence="6">The sequence shown here is derived from an EMBL/GenBank/DDBJ whole genome shotgun (WGS) entry which is preliminary data.</text>
</comment>
<dbReference type="AlphaFoldDB" id="A0A8J8T8U4"/>
<evidence type="ECO:0008006" key="8">
    <source>
        <dbReference type="Google" id="ProtNLM"/>
    </source>
</evidence>
<evidence type="ECO:0000256" key="3">
    <source>
        <dbReference type="PIRSR" id="PIRSR000103-1"/>
    </source>
</evidence>
<dbReference type="InterPro" id="IPR008927">
    <property type="entry name" value="6-PGluconate_DH-like_C_sf"/>
</dbReference>
<keyword evidence="1" id="KW-0560">Oxidoreductase</keyword>
<evidence type="ECO:0000256" key="2">
    <source>
        <dbReference type="ARBA" id="ARBA00023027"/>
    </source>
</evidence>
<evidence type="ECO:0000313" key="6">
    <source>
        <dbReference type="EMBL" id="TNV86539.1"/>
    </source>
</evidence>
<evidence type="ECO:0000313" key="7">
    <source>
        <dbReference type="Proteomes" id="UP000785679"/>
    </source>
</evidence>
<protein>
    <recommendedName>
        <fullName evidence="8">2-hydroxy-3-oxopropionate reductase</fullName>
    </recommendedName>
</protein>
<dbReference type="SUPFAM" id="SSF51735">
    <property type="entry name" value="NAD(P)-binding Rossmann-fold domains"/>
    <property type="match status" value="1"/>
</dbReference>
<evidence type="ECO:0000259" key="4">
    <source>
        <dbReference type="Pfam" id="PF03446"/>
    </source>
</evidence>
<dbReference type="InterPro" id="IPR036291">
    <property type="entry name" value="NAD(P)-bd_dom_sf"/>
</dbReference>
<dbReference type="PANTHER" id="PTHR43060">
    <property type="entry name" value="3-HYDROXYISOBUTYRATE DEHYDROGENASE-LIKE 1, MITOCHONDRIAL-RELATED"/>
    <property type="match status" value="1"/>
</dbReference>
<reference evidence="6" key="1">
    <citation type="submission" date="2019-06" db="EMBL/GenBank/DDBJ databases">
        <authorList>
            <person name="Zheng W."/>
        </authorList>
    </citation>
    <scope>NUCLEOTIDE SEQUENCE</scope>
    <source>
        <strain evidence="6">QDHG01</strain>
    </source>
</reference>
<dbReference type="InterPro" id="IPR013328">
    <property type="entry name" value="6PGD_dom2"/>
</dbReference>
<gene>
    <name evidence="6" type="ORF">FGO68_gene8653</name>
</gene>
<dbReference type="Gene3D" id="1.10.1040.10">
    <property type="entry name" value="N-(1-d-carboxylethyl)-l-norvaline Dehydrogenase, domain 2"/>
    <property type="match status" value="1"/>
</dbReference>
<dbReference type="SUPFAM" id="SSF48179">
    <property type="entry name" value="6-phosphogluconate dehydrogenase C-terminal domain-like"/>
    <property type="match status" value="1"/>
</dbReference>
<keyword evidence="2" id="KW-0520">NAD</keyword>
<dbReference type="InterPro" id="IPR015815">
    <property type="entry name" value="HIBADH-related"/>
</dbReference>
<feature type="domain" description="3-hydroxyisobutyrate dehydrogenase-like NAD-binding" evidence="5">
    <location>
        <begin position="169"/>
        <end position="286"/>
    </location>
</feature>
<dbReference type="InterPro" id="IPR006115">
    <property type="entry name" value="6PGDH_NADP-bd"/>
</dbReference>
<dbReference type="Proteomes" id="UP000785679">
    <property type="component" value="Unassembled WGS sequence"/>
</dbReference>
<feature type="domain" description="6-phosphogluconate dehydrogenase NADP-binding" evidence="4">
    <location>
        <begin position="7"/>
        <end position="166"/>
    </location>
</feature>
<name>A0A8J8T8U4_HALGN</name>
<feature type="active site" evidence="3">
    <location>
        <position position="175"/>
    </location>
</feature>
<organism evidence="6 7">
    <name type="scientific">Halteria grandinella</name>
    <dbReference type="NCBI Taxonomy" id="5974"/>
    <lineage>
        <taxon>Eukaryota</taxon>
        <taxon>Sar</taxon>
        <taxon>Alveolata</taxon>
        <taxon>Ciliophora</taxon>
        <taxon>Intramacronucleata</taxon>
        <taxon>Spirotrichea</taxon>
        <taxon>Stichotrichia</taxon>
        <taxon>Sporadotrichida</taxon>
        <taxon>Halteriidae</taxon>
        <taxon>Halteria</taxon>
    </lineage>
</organism>
<dbReference type="Gene3D" id="3.40.50.720">
    <property type="entry name" value="NAD(P)-binding Rossmann-like Domain"/>
    <property type="match status" value="1"/>
</dbReference>
<dbReference type="Pfam" id="PF14833">
    <property type="entry name" value="NAD_binding_11"/>
    <property type="match status" value="1"/>
</dbReference>
<accession>A0A8J8T8U4</accession>
<evidence type="ECO:0000259" key="5">
    <source>
        <dbReference type="Pfam" id="PF14833"/>
    </source>
</evidence>
<dbReference type="GO" id="GO:0051287">
    <property type="term" value="F:NAD binding"/>
    <property type="evidence" value="ECO:0007669"/>
    <property type="project" value="InterPro"/>
</dbReference>
<dbReference type="EMBL" id="RRYP01001007">
    <property type="protein sequence ID" value="TNV86539.1"/>
    <property type="molecule type" value="Genomic_DNA"/>
</dbReference>
<dbReference type="PIRSF" id="PIRSF000103">
    <property type="entry name" value="HIBADH"/>
    <property type="match status" value="1"/>
</dbReference>
<dbReference type="InterPro" id="IPR029154">
    <property type="entry name" value="HIBADH-like_NADP-bd"/>
</dbReference>
<dbReference type="GO" id="GO:0050661">
    <property type="term" value="F:NADP binding"/>
    <property type="evidence" value="ECO:0007669"/>
    <property type="project" value="InterPro"/>
</dbReference>
<dbReference type="GO" id="GO:0016491">
    <property type="term" value="F:oxidoreductase activity"/>
    <property type="evidence" value="ECO:0007669"/>
    <property type="project" value="UniProtKB-KW"/>
</dbReference>
<keyword evidence="7" id="KW-1185">Reference proteome</keyword>
<dbReference type="PANTHER" id="PTHR43060:SF15">
    <property type="entry name" value="3-HYDROXYISOBUTYRATE DEHYDROGENASE-LIKE 1, MITOCHONDRIAL-RELATED"/>
    <property type="match status" value="1"/>
</dbReference>
<sequence>MEKAAIRVGWIGTGVMGKSMVGHLLTNGYQMSVYTRTKAKAEDLLARGAQWQDIKEIAQQSDYLFLMLGYPHDVEDVVFNKDTGVLHHMKEGSVLIDHTTSSPGQAMRIHEEALKRGVGFLDAPVSGGDIGARNGKLVTMVGGDAESLGKSMSLLQCYSAEVQHMGKAGAGQQTKACNQILIANTMVGVCEALVYGHKAGLDLNQMINLLQKGAAGSFSLEKLAPRMLRRDFEPGFYVEHFIKDLGIALDEARRMKLGLPGLALASQLYQALSAQGFERKGTQALLLALEQMNGTEVKKYDI</sequence>
<dbReference type="Pfam" id="PF03446">
    <property type="entry name" value="NAD_binding_2"/>
    <property type="match status" value="1"/>
</dbReference>
<dbReference type="OrthoDB" id="435038at2759"/>
<evidence type="ECO:0000256" key="1">
    <source>
        <dbReference type="ARBA" id="ARBA00023002"/>
    </source>
</evidence>
<proteinExistence type="predicted"/>